<comment type="similarity">
    <text evidence="1">Belongs to the GerABKA family.</text>
</comment>
<keyword evidence="2 3" id="KW-0472">Membrane</keyword>
<dbReference type="Proteomes" id="UP001527882">
    <property type="component" value="Unassembled WGS sequence"/>
</dbReference>
<dbReference type="Pfam" id="PF03323">
    <property type="entry name" value="GerA"/>
    <property type="match status" value="1"/>
</dbReference>
<evidence type="ECO:0000256" key="1">
    <source>
        <dbReference type="ARBA" id="ARBA00005278"/>
    </source>
</evidence>
<keyword evidence="3" id="KW-1133">Transmembrane helix</keyword>
<feature type="transmembrane region" description="Helical" evidence="3">
    <location>
        <begin position="365"/>
        <end position="384"/>
    </location>
</feature>
<gene>
    <name evidence="4" type="ORF">O9H85_03130</name>
</gene>
<keyword evidence="3" id="KW-0812">Transmembrane</keyword>
<protein>
    <submittedName>
        <fullName evidence="4">Spore germination protein</fullName>
    </submittedName>
</protein>
<keyword evidence="5" id="KW-1185">Reference proteome</keyword>
<dbReference type="PANTHER" id="PTHR22550:SF16">
    <property type="entry name" value="SPORE GERMINATION PROTEIN"/>
    <property type="match status" value="1"/>
</dbReference>
<dbReference type="InterPro" id="IPR050768">
    <property type="entry name" value="UPF0353/GerABKA_families"/>
</dbReference>
<feature type="transmembrane region" description="Helical" evidence="3">
    <location>
        <begin position="396"/>
        <end position="424"/>
    </location>
</feature>
<organism evidence="4 5">
    <name type="scientific">Paenibacillus gyeongsangnamensis</name>
    <dbReference type="NCBI Taxonomy" id="3388067"/>
    <lineage>
        <taxon>Bacteria</taxon>
        <taxon>Bacillati</taxon>
        <taxon>Bacillota</taxon>
        <taxon>Bacilli</taxon>
        <taxon>Bacillales</taxon>
        <taxon>Paenibacillaceae</taxon>
        <taxon>Paenibacillus</taxon>
    </lineage>
</organism>
<reference evidence="4 5" key="1">
    <citation type="submission" date="2022-12" db="EMBL/GenBank/DDBJ databases">
        <title>Draft genome sequence of Paenibacillus sp. dW9.</title>
        <authorList>
            <person name="Choi E.-W."/>
            <person name="Kim D.-U."/>
        </authorList>
    </citation>
    <scope>NUCLEOTIDE SEQUENCE [LARGE SCALE GENOMIC DNA]</scope>
    <source>
        <strain evidence="5">dW9</strain>
    </source>
</reference>
<dbReference type="RefSeq" id="WP_269879840.1">
    <property type="nucleotide sequence ID" value="NZ_JAQAGZ010000002.1"/>
</dbReference>
<feature type="transmembrane region" description="Helical" evidence="3">
    <location>
        <begin position="273"/>
        <end position="297"/>
    </location>
</feature>
<accession>A0ABT4Q3J3</accession>
<name>A0ABT4Q3J3_9BACL</name>
<sequence>MRTSQDLSTNLHELKNMFRNAPDLVIREIAPEMSATKFALAFIDSIIDKKVINTHILSPLLSEGTESMISVGKIQEADQWKVIEEALLHGNCILFIEGQDQVKIIEAQGWPKRSIEKPQLENSLTGSQQGFVETVSENIALIRRYIPKRELSIKEFQVGQRGETNISLLYLSDVASPELLSVLEERIKLIKADGIYHAGELSEYIQDQRYSIIPQFLRTERPDVTAKHLLEGRYAILIDLSPSLLIGPINISTFFKTIDDYNSGWFVATFLRFFRYIAFFITLFLPAVYIALISFSYEVIPVKLLLSIGIYRNEVPFPPFIEALIMEMTMEMLREAGLRLPQPLGQTIGIVGGIVIGQAAVQAGIVSNLMVIIVSITAISSYIIPNFDFASVLRHIRFPIMLVASLFGFIGIIVAFLTLIAHLISLESLENPFGKPMAPLRLLQWKDFIVRFPLKK</sequence>
<proteinExistence type="inferred from homology"/>
<evidence type="ECO:0000313" key="4">
    <source>
        <dbReference type="EMBL" id="MCZ8511445.1"/>
    </source>
</evidence>
<evidence type="ECO:0000256" key="3">
    <source>
        <dbReference type="SAM" id="Phobius"/>
    </source>
</evidence>
<dbReference type="InterPro" id="IPR004995">
    <property type="entry name" value="Spore_Ger"/>
</dbReference>
<evidence type="ECO:0000313" key="5">
    <source>
        <dbReference type="Proteomes" id="UP001527882"/>
    </source>
</evidence>
<dbReference type="PIRSF" id="PIRSF005690">
    <property type="entry name" value="GerBA"/>
    <property type="match status" value="1"/>
</dbReference>
<comment type="caution">
    <text evidence="4">The sequence shown here is derived from an EMBL/GenBank/DDBJ whole genome shotgun (WGS) entry which is preliminary data.</text>
</comment>
<evidence type="ECO:0000256" key="2">
    <source>
        <dbReference type="ARBA" id="ARBA00023136"/>
    </source>
</evidence>
<dbReference type="PANTHER" id="PTHR22550">
    <property type="entry name" value="SPORE GERMINATION PROTEIN"/>
    <property type="match status" value="1"/>
</dbReference>
<dbReference type="EMBL" id="JAQAGZ010000002">
    <property type="protein sequence ID" value="MCZ8511445.1"/>
    <property type="molecule type" value="Genomic_DNA"/>
</dbReference>